<accession>A0A3A3G578</accession>
<feature type="domain" description="Acyl-CoA dehydrogenase/oxidase C-terminal" evidence="10">
    <location>
        <begin position="284"/>
        <end position="451"/>
    </location>
</feature>
<reference evidence="15" key="1">
    <citation type="submission" date="2018-09" db="EMBL/GenBank/DDBJ databases">
        <authorList>
            <person name="Zhu H."/>
        </authorList>
    </citation>
    <scope>NUCLEOTIDE SEQUENCE [LARGE SCALE GENOMIC DNA]</scope>
    <source>
        <strain evidence="15">K1S02-23</strain>
    </source>
</reference>
<dbReference type="FunFam" id="2.40.110.10:FF:000031">
    <property type="entry name" value="Acyl-CoA dehydrogenase, putative"/>
    <property type="match status" value="1"/>
</dbReference>
<evidence type="ECO:0000256" key="8">
    <source>
        <dbReference type="ARBA" id="ARBA00066694"/>
    </source>
</evidence>
<keyword evidence="15" id="KW-1185">Reference proteome</keyword>
<feature type="domain" description="Acetyl-CoA dehydrogenase-like C-terminal" evidence="13">
    <location>
        <begin position="470"/>
        <end position="592"/>
    </location>
</feature>
<comment type="cofactor">
    <cofactor evidence="1">
        <name>FAD</name>
        <dbReference type="ChEBI" id="CHEBI:57692"/>
    </cofactor>
</comment>
<dbReference type="InterPro" id="IPR052166">
    <property type="entry name" value="Diverse_Acyl-CoA_DH"/>
</dbReference>
<name>A0A3A3G578_9BURK</name>
<dbReference type="PANTHER" id="PTHR42803">
    <property type="entry name" value="ACYL-COA DEHYDROGENASE"/>
    <property type="match status" value="1"/>
</dbReference>
<comment type="caution">
    <text evidence="14">The sequence shown here is derived from an EMBL/GenBank/DDBJ whole genome shotgun (WGS) entry which is preliminary data.</text>
</comment>
<dbReference type="InterPro" id="IPR025878">
    <property type="entry name" value="Acyl-CoA_dh-like_C_dom"/>
</dbReference>
<evidence type="ECO:0000259" key="10">
    <source>
        <dbReference type="Pfam" id="PF00441"/>
    </source>
</evidence>
<feature type="domain" description="Acyl-CoA dehydrogenase/oxidase N-terminal" evidence="12">
    <location>
        <begin position="82"/>
        <end position="160"/>
    </location>
</feature>
<gene>
    <name evidence="14" type="ORF">D3878_20150</name>
</gene>
<evidence type="ECO:0000256" key="4">
    <source>
        <dbReference type="ARBA" id="ARBA00022827"/>
    </source>
</evidence>
<dbReference type="EC" id="1.3.99.41" evidence="8"/>
<evidence type="ECO:0000256" key="5">
    <source>
        <dbReference type="ARBA" id="ARBA00023002"/>
    </source>
</evidence>
<keyword evidence="4" id="KW-0274">FAD</keyword>
<dbReference type="Pfam" id="PF12806">
    <property type="entry name" value="Acyl-CoA_dh_C"/>
    <property type="match status" value="1"/>
</dbReference>
<evidence type="ECO:0000256" key="9">
    <source>
        <dbReference type="ARBA" id="ARBA00069043"/>
    </source>
</evidence>
<sequence>MGQYVAPLRDMQFVLHELLHVEEELKQLPKHAELDADTINQVLEEGGKFASSVLFPLNHAGDREGCRLDKATHAVTTPKGFKEAYRQYVEGGWPALSCDPDYGGQGLPLVVNNSFYEMVNAANQAWTMYPGLSHGAYECLQAHGTPEQKQLYLPKLVSGEWTGTMCLTEAHCGTDLGLLRTKAEPAADGAYSITGGKIFISAGEHDMAENILHLVLARLPDAPAGTKGISLFLVPKFIPAAGGTPGARNPITCGAIEEKMGIHGNATCQMNLDGATGWLIGEPNRGLQAMFVMMNAARLGVGMQSLGLTEVAYQNAVTYAKDRLQMRSLSGPKAPDKPADPIIVHPDVRRMLLTARAWAEGGRAFSSYVALMIDRELNHPDEEVRKDAADQVALLTPIVKAFLTDNGFAAASEALQVYGGHGYIAEWGMEQFVRDARINMIYEGTNTIQSLDLLGRKVLMDNGAKLRKFGAQIQAFVEEHGTDEAMSEFITPLADIGDKVTKLSMEIGMKAFQNQDEVGAAAVPYLRVVGHLVFAYFFARMAKIALDKQDSGDSFYKAKLATARFYFARLLPETAMLIRQARSGAASLMALDADLF</sequence>
<keyword evidence="3" id="KW-0285">Flavoprotein</keyword>
<dbReference type="Gene3D" id="2.40.110.10">
    <property type="entry name" value="Butyryl-CoA Dehydrogenase, subunit A, domain 2"/>
    <property type="match status" value="1"/>
</dbReference>
<dbReference type="EMBL" id="QYUQ01000002">
    <property type="protein sequence ID" value="RJG03618.1"/>
    <property type="molecule type" value="Genomic_DNA"/>
</dbReference>
<dbReference type="InterPro" id="IPR009075">
    <property type="entry name" value="AcylCo_DH/oxidase_C"/>
</dbReference>
<dbReference type="PANTHER" id="PTHR42803:SF1">
    <property type="entry name" value="BROAD-SPECIFICITY LINEAR ACYL-COA DEHYDROGENASE FADE5"/>
    <property type="match status" value="1"/>
</dbReference>
<evidence type="ECO:0000256" key="7">
    <source>
        <dbReference type="ARBA" id="ARBA00058683"/>
    </source>
</evidence>
<keyword evidence="5" id="KW-0560">Oxidoreductase</keyword>
<evidence type="ECO:0000313" key="15">
    <source>
        <dbReference type="Proteomes" id="UP000266327"/>
    </source>
</evidence>
<dbReference type="InterPro" id="IPR006091">
    <property type="entry name" value="Acyl-CoA_Oxase/DH_mid-dom"/>
</dbReference>
<evidence type="ECO:0000313" key="14">
    <source>
        <dbReference type="EMBL" id="RJG03618.1"/>
    </source>
</evidence>
<evidence type="ECO:0000259" key="13">
    <source>
        <dbReference type="Pfam" id="PF12806"/>
    </source>
</evidence>
<dbReference type="Proteomes" id="UP000266327">
    <property type="component" value="Unassembled WGS sequence"/>
</dbReference>
<feature type="domain" description="Acyl-CoA oxidase/dehydrogenase middle" evidence="11">
    <location>
        <begin position="165"/>
        <end position="273"/>
    </location>
</feature>
<evidence type="ECO:0000256" key="1">
    <source>
        <dbReference type="ARBA" id="ARBA00001974"/>
    </source>
</evidence>
<organism evidence="14 15">
    <name type="scientific">Noviherbaspirillum sedimenti</name>
    <dbReference type="NCBI Taxonomy" id="2320865"/>
    <lineage>
        <taxon>Bacteria</taxon>
        <taxon>Pseudomonadati</taxon>
        <taxon>Pseudomonadota</taxon>
        <taxon>Betaproteobacteria</taxon>
        <taxon>Burkholderiales</taxon>
        <taxon>Oxalobacteraceae</taxon>
        <taxon>Noviherbaspirillum</taxon>
    </lineage>
</organism>
<dbReference type="Gene3D" id="1.20.140.10">
    <property type="entry name" value="Butyryl-CoA Dehydrogenase, subunit A, domain 3"/>
    <property type="match status" value="1"/>
</dbReference>
<dbReference type="RefSeq" id="WP_119787107.1">
    <property type="nucleotide sequence ID" value="NZ_QYUQ01000002.1"/>
</dbReference>
<dbReference type="Pfam" id="PF02771">
    <property type="entry name" value="Acyl-CoA_dh_N"/>
    <property type="match status" value="1"/>
</dbReference>
<comment type="catalytic activity">
    <reaction evidence="6">
        <text>3-(methylsulfanyl)propanoyl-CoA + oxidized [electron-transfer flavoprotein] + H(+) = 3-(methylsulfanyl)acryloyl-CoA + reduced [electron-transfer flavoprotein]</text>
        <dbReference type="Rhea" id="RHEA:52612"/>
        <dbReference type="Rhea" id="RHEA-COMP:10685"/>
        <dbReference type="Rhea" id="RHEA-COMP:10686"/>
        <dbReference type="ChEBI" id="CHEBI:15378"/>
        <dbReference type="ChEBI" id="CHEBI:57692"/>
        <dbReference type="ChEBI" id="CHEBI:58307"/>
        <dbReference type="ChEBI" id="CHEBI:82815"/>
        <dbReference type="ChEBI" id="CHEBI:84994"/>
        <dbReference type="EC" id="1.3.99.41"/>
    </reaction>
    <physiologicalReaction direction="left-to-right" evidence="6">
        <dbReference type="Rhea" id="RHEA:52613"/>
    </physiologicalReaction>
</comment>
<evidence type="ECO:0000256" key="3">
    <source>
        <dbReference type="ARBA" id="ARBA00022630"/>
    </source>
</evidence>
<dbReference type="InterPro" id="IPR046373">
    <property type="entry name" value="Acyl-CoA_Oxase/DH_mid-dom_sf"/>
</dbReference>
<dbReference type="InterPro" id="IPR013786">
    <property type="entry name" value="AcylCoA_DH/ox_N"/>
</dbReference>
<dbReference type="SUPFAM" id="SSF56645">
    <property type="entry name" value="Acyl-CoA dehydrogenase NM domain-like"/>
    <property type="match status" value="1"/>
</dbReference>
<proteinExistence type="inferred from homology"/>
<protein>
    <recommendedName>
        <fullName evidence="9">3-methylmercaptopropionyl-CoA dehydrogenase</fullName>
        <ecNumber evidence="8">1.3.99.41</ecNumber>
    </recommendedName>
</protein>
<dbReference type="Pfam" id="PF02770">
    <property type="entry name" value="Acyl-CoA_dh_M"/>
    <property type="match status" value="1"/>
</dbReference>
<evidence type="ECO:0000259" key="12">
    <source>
        <dbReference type="Pfam" id="PF02771"/>
    </source>
</evidence>
<dbReference type="SUPFAM" id="SSF47203">
    <property type="entry name" value="Acyl-CoA dehydrogenase C-terminal domain-like"/>
    <property type="match status" value="1"/>
</dbReference>
<evidence type="ECO:0000256" key="2">
    <source>
        <dbReference type="ARBA" id="ARBA00009347"/>
    </source>
</evidence>
<dbReference type="Pfam" id="PF00441">
    <property type="entry name" value="Acyl-CoA_dh_1"/>
    <property type="match status" value="1"/>
</dbReference>
<dbReference type="InterPro" id="IPR036250">
    <property type="entry name" value="AcylCo_DH-like_C"/>
</dbReference>
<dbReference type="Gene3D" id="1.10.540.10">
    <property type="entry name" value="Acyl-CoA dehydrogenase/oxidase, N-terminal domain"/>
    <property type="match status" value="1"/>
</dbReference>
<dbReference type="OrthoDB" id="9770681at2"/>
<evidence type="ECO:0000256" key="6">
    <source>
        <dbReference type="ARBA" id="ARBA00051388"/>
    </source>
</evidence>
<dbReference type="GO" id="GO:0050660">
    <property type="term" value="F:flavin adenine dinucleotide binding"/>
    <property type="evidence" value="ECO:0007669"/>
    <property type="project" value="InterPro"/>
</dbReference>
<comment type="similarity">
    <text evidence="2">Belongs to the acyl-CoA dehydrogenase family.</text>
</comment>
<dbReference type="AlphaFoldDB" id="A0A3A3G578"/>
<dbReference type="GO" id="GO:0016627">
    <property type="term" value="F:oxidoreductase activity, acting on the CH-CH group of donors"/>
    <property type="evidence" value="ECO:0007669"/>
    <property type="project" value="InterPro"/>
</dbReference>
<evidence type="ECO:0000259" key="11">
    <source>
        <dbReference type="Pfam" id="PF02770"/>
    </source>
</evidence>
<comment type="function">
    <text evidence="7">Involved in the assimilation of dimethylsulphoniopropionate (DMSP), an important compound in the fixation of carbon in marine phytoplankton, by mediating the conversion of 3-(methylthio)propanoyl-CoA (MMPA-CoA) to 3-(methylthio)acryloyl-CoA (MTA-CoA).</text>
</comment>
<dbReference type="InterPro" id="IPR037069">
    <property type="entry name" value="AcylCoA_DH/ox_N_sf"/>
</dbReference>
<dbReference type="InterPro" id="IPR009100">
    <property type="entry name" value="AcylCoA_DH/oxidase_NM_dom_sf"/>
</dbReference>